<proteinExistence type="predicted"/>
<name>A0A2U0SDA7_9SPHN</name>
<dbReference type="EMBL" id="QENQ01000001">
    <property type="protein sequence ID" value="PVX29362.1"/>
    <property type="molecule type" value="Genomic_DNA"/>
</dbReference>
<protein>
    <recommendedName>
        <fullName evidence="3">Transposase</fullName>
    </recommendedName>
</protein>
<sequence length="118" mass="13373">MGIAEQPPYRWRKEYGGLKVDQSLRMNDPERENSRLKKLVADLALDKAFLQKASKLTFCPAPVAVRRSSRFVVRYQYRSGGPAVIWVSTARPSVIRQRATLRSSGCRPISARCARDCC</sequence>
<keyword evidence="2" id="KW-1185">Reference proteome</keyword>
<dbReference type="Proteomes" id="UP000245890">
    <property type="component" value="Unassembled WGS sequence"/>
</dbReference>
<evidence type="ECO:0000313" key="2">
    <source>
        <dbReference type="Proteomes" id="UP000245890"/>
    </source>
</evidence>
<evidence type="ECO:0008006" key="3">
    <source>
        <dbReference type="Google" id="ProtNLM"/>
    </source>
</evidence>
<accession>A0A2U0SDA7</accession>
<organism evidence="1 2">
    <name type="scientific">Sphingomonas pokkalii</name>
    <dbReference type="NCBI Taxonomy" id="2175090"/>
    <lineage>
        <taxon>Bacteria</taxon>
        <taxon>Pseudomonadati</taxon>
        <taxon>Pseudomonadota</taxon>
        <taxon>Alphaproteobacteria</taxon>
        <taxon>Sphingomonadales</taxon>
        <taxon>Sphingomonadaceae</taxon>
        <taxon>Sphingomonas</taxon>
    </lineage>
</organism>
<comment type="caution">
    <text evidence="1">The sequence shown here is derived from an EMBL/GenBank/DDBJ whole genome shotgun (WGS) entry which is preliminary data.</text>
</comment>
<evidence type="ECO:0000313" key="1">
    <source>
        <dbReference type="EMBL" id="PVX29362.1"/>
    </source>
</evidence>
<dbReference type="OrthoDB" id="9809060at2"/>
<dbReference type="AlphaFoldDB" id="A0A2U0SDA7"/>
<gene>
    <name evidence="1" type="ORF">DD559_08555</name>
</gene>
<reference evidence="1 2" key="1">
    <citation type="submission" date="2018-05" db="EMBL/GenBank/DDBJ databases">
        <title>Description of Sphingomonas pokkalii sp nov, isolated from the rhizosphere of saline tolerant pokkali rice and its draft genome analysis.</title>
        <authorList>
            <person name="Menon R."/>
            <person name="Kumari S."/>
            <person name="Rameshkumar N."/>
        </authorList>
    </citation>
    <scope>NUCLEOTIDE SEQUENCE [LARGE SCALE GENOMIC DNA]</scope>
    <source>
        <strain evidence="1 2">L3B27</strain>
    </source>
</reference>